<feature type="domain" description="C3H1-type" evidence="2">
    <location>
        <begin position="7"/>
        <end position="29"/>
    </location>
</feature>
<dbReference type="AlphaFoldDB" id="V3ZWH5"/>
<dbReference type="EMBL" id="KB202954">
    <property type="protein sequence ID" value="ESO86945.1"/>
    <property type="molecule type" value="Genomic_DNA"/>
</dbReference>
<dbReference type="PANTHER" id="PTHR15725">
    <property type="entry name" value="ZN-FINGER, C-X8-C-X5-C-X3-H TYPE-CONTAINING"/>
    <property type="match status" value="1"/>
</dbReference>
<keyword evidence="1" id="KW-0863">Zinc-finger</keyword>
<dbReference type="GO" id="GO:0008270">
    <property type="term" value="F:zinc ion binding"/>
    <property type="evidence" value="ECO:0007669"/>
    <property type="project" value="UniProtKB-KW"/>
</dbReference>
<feature type="domain" description="C3H1-type" evidence="2">
    <location>
        <begin position="31"/>
        <end position="57"/>
    </location>
</feature>
<dbReference type="HOGENOM" id="CLU_2796855_0_0_1"/>
<sequence>MSLYGDDCYFYYYSTCNKGTVCPYRHVPEARGNETACTLWKAGQCTRPACRYRHMEIVVSITLVNMKI</sequence>
<name>V3ZWH5_LOTGI</name>
<dbReference type="RefSeq" id="XP_009062342.1">
    <property type="nucleotide sequence ID" value="XM_009064094.1"/>
</dbReference>
<dbReference type="SMART" id="SM00356">
    <property type="entry name" value="ZnF_C3H1"/>
    <property type="match status" value="2"/>
</dbReference>
<dbReference type="STRING" id="225164.V3ZWH5"/>
<dbReference type="InterPro" id="IPR041686">
    <property type="entry name" value="Znf-CCCH_3"/>
</dbReference>
<evidence type="ECO:0000313" key="3">
    <source>
        <dbReference type="EMBL" id="ESO86945.1"/>
    </source>
</evidence>
<feature type="zinc finger region" description="C3H1-type" evidence="1">
    <location>
        <begin position="31"/>
        <end position="57"/>
    </location>
</feature>
<gene>
    <name evidence="3" type="ORF">LOTGIDRAFT_128024</name>
</gene>
<reference evidence="3 4" key="1">
    <citation type="journal article" date="2013" name="Nature">
        <title>Insights into bilaterian evolution from three spiralian genomes.</title>
        <authorList>
            <person name="Simakov O."/>
            <person name="Marletaz F."/>
            <person name="Cho S.J."/>
            <person name="Edsinger-Gonzales E."/>
            <person name="Havlak P."/>
            <person name="Hellsten U."/>
            <person name="Kuo D.H."/>
            <person name="Larsson T."/>
            <person name="Lv J."/>
            <person name="Arendt D."/>
            <person name="Savage R."/>
            <person name="Osoegawa K."/>
            <person name="de Jong P."/>
            <person name="Grimwood J."/>
            <person name="Chapman J.A."/>
            <person name="Shapiro H."/>
            <person name="Aerts A."/>
            <person name="Otillar R.P."/>
            <person name="Terry A.Y."/>
            <person name="Boore J.L."/>
            <person name="Grigoriev I.V."/>
            <person name="Lindberg D.R."/>
            <person name="Seaver E.C."/>
            <person name="Weisblat D.A."/>
            <person name="Putnam N.H."/>
            <person name="Rokhsar D.S."/>
        </authorList>
    </citation>
    <scope>NUCLEOTIDE SEQUENCE [LARGE SCALE GENOMIC DNA]</scope>
</reference>
<dbReference type="OMA" id="ECKFRHE"/>
<keyword evidence="1" id="KW-0862">Zinc</keyword>
<dbReference type="PANTHER" id="PTHR15725:SF14">
    <property type="entry name" value="ZINC FINGER CCCH DOMAIN-CONTAINING PROTEIN 11A"/>
    <property type="match status" value="1"/>
</dbReference>
<evidence type="ECO:0000259" key="2">
    <source>
        <dbReference type="PROSITE" id="PS50103"/>
    </source>
</evidence>
<accession>V3ZWH5</accession>
<dbReference type="GeneID" id="20232787"/>
<evidence type="ECO:0000313" key="4">
    <source>
        <dbReference type="Proteomes" id="UP000030746"/>
    </source>
</evidence>
<dbReference type="InterPro" id="IPR000571">
    <property type="entry name" value="Znf_CCCH"/>
</dbReference>
<evidence type="ECO:0000256" key="1">
    <source>
        <dbReference type="PROSITE-ProRule" id="PRU00723"/>
    </source>
</evidence>
<dbReference type="OrthoDB" id="5395350at2759"/>
<keyword evidence="4" id="KW-1185">Reference proteome</keyword>
<dbReference type="Pfam" id="PF15663">
    <property type="entry name" value="zf-CCCH_3"/>
    <property type="match status" value="1"/>
</dbReference>
<dbReference type="Gene3D" id="3.30.1370.210">
    <property type="match status" value="1"/>
</dbReference>
<keyword evidence="1" id="KW-0479">Metal-binding</keyword>
<dbReference type="PROSITE" id="PS50103">
    <property type="entry name" value="ZF_C3H1"/>
    <property type="match status" value="2"/>
</dbReference>
<dbReference type="Proteomes" id="UP000030746">
    <property type="component" value="Unassembled WGS sequence"/>
</dbReference>
<organism evidence="3 4">
    <name type="scientific">Lottia gigantea</name>
    <name type="common">Giant owl limpet</name>
    <dbReference type="NCBI Taxonomy" id="225164"/>
    <lineage>
        <taxon>Eukaryota</taxon>
        <taxon>Metazoa</taxon>
        <taxon>Spiralia</taxon>
        <taxon>Lophotrochozoa</taxon>
        <taxon>Mollusca</taxon>
        <taxon>Gastropoda</taxon>
        <taxon>Patellogastropoda</taxon>
        <taxon>Lottioidea</taxon>
        <taxon>Lottiidae</taxon>
        <taxon>Lottia</taxon>
    </lineage>
</organism>
<protein>
    <recommendedName>
        <fullName evidence="2">C3H1-type domain-containing protein</fullName>
    </recommendedName>
</protein>
<proteinExistence type="predicted"/>
<feature type="zinc finger region" description="C3H1-type" evidence="1">
    <location>
        <begin position="7"/>
        <end position="29"/>
    </location>
</feature>
<dbReference type="KEGG" id="lgi:LOTGIDRAFT_128024"/>
<dbReference type="CTD" id="20232787"/>